<dbReference type="Pfam" id="PF04341">
    <property type="entry name" value="DUF485"/>
    <property type="match status" value="1"/>
</dbReference>
<gene>
    <name evidence="1" type="ORF">CCAX7_45980</name>
</gene>
<organism evidence="1 2">
    <name type="scientific">Capsulimonas corticalis</name>
    <dbReference type="NCBI Taxonomy" id="2219043"/>
    <lineage>
        <taxon>Bacteria</taxon>
        <taxon>Bacillati</taxon>
        <taxon>Armatimonadota</taxon>
        <taxon>Armatimonadia</taxon>
        <taxon>Capsulimonadales</taxon>
        <taxon>Capsulimonadaceae</taxon>
        <taxon>Capsulimonas</taxon>
    </lineage>
</organism>
<protein>
    <submittedName>
        <fullName evidence="1">Uncharacterized protein</fullName>
    </submittedName>
</protein>
<dbReference type="EMBL" id="AP025739">
    <property type="protein sequence ID" value="BDI32547.1"/>
    <property type="molecule type" value="Genomic_DNA"/>
</dbReference>
<accession>A0A402D595</accession>
<dbReference type="KEGG" id="ccot:CCAX7_45980"/>
<evidence type="ECO:0000313" key="2">
    <source>
        <dbReference type="Proteomes" id="UP000287394"/>
    </source>
</evidence>
<sequence length="101" mass="11448">MSSQTPNWTKIAQSPRFRALLADKTAFIVPVTAFFLAFYFALPLMTSFSKTLNRPAVGSITWAWVFAFAQFVMTWTLASLYTKRAERFDAQVAEIIAAEKE</sequence>
<dbReference type="PANTHER" id="PTHR38441:SF1">
    <property type="entry name" value="MEMBRANE PROTEIN"/>
    <property type="match status" value="1"/>
</dbReference>
<name>A0A402D595_9BACT</name>
<dbReference type="PANTHER" id="PTHR38441">
    <property type="entry name" value="INTEGRAL MEMBRANE PROTEIN-RELATED"/>
    <property type="match status" value="1"/>
</dbReference>
<dbReference type="AlphaFoldDB" id="A0A402D595"/>
<dbReference type="RefSeq" id="WP_119324626.1">
    <property type="nucleotide sequence ID" value="NZ_AP025739.1"/>
</dbReference>
<reference evidence="1 2" key="1">
    <citation type="journal article" date="2019" name="Int. J. Syst. Evol. Microbiol.">
        <title>Capsulimonas corticalis gen. nov., sp. nov., an aerobic capsulated bacterium, of a novel bacterial order, Capsulimonadales ord. nov., of the class Armatimonadia of the phylum Armatimonadetes.</title>
        <authorList>
            <person name="Li J."/>
            <person name="Kudo C."/>
            <person name="Tonouchi A."/>
        </authorList>
    </citation>
    <scope>NUCLEOTIDE SEQUENCE [LARGE SCALE GENOMIC DNA]</scope>
    <source>
        <strain evidence="1 2">AX-7</strain>
    </source>
</reference>
<keyword evidence="2" id="KW-1185">Reference proteome</keyword>
<dbReference type="InterPro" id="IPR007436">
    <property type="entry name" value="DUF485"/>
</dbReference>
<dbReference type="Proteomes" id="UP000287394">
    <property type="component" value="Chromosome"/>
</dbReference>
<proteinExistence type="predicted"/>
<evidence type="ECO:0000313" key="1">
    <source>
        <dbReference type="EMBL" id="BDI32547.1"/>
    </source>
</evidence>
<dbReference type="FunCoup" id="A0A402D595">
    <property type="interactions" value="15"/>
</dbReference>
<dbReference type="OrthoDB" id="2886991at2"/>